<dbReference type="Proteomes" id="UP000635885">
    <property type="component" value="Unassembled WGS sequence"/>
</dbReference>
<dbReference type="PANTHER" id="PTHR30304">
    <property type="entry name" value="D-TAGATOSE-1,6-BISPHOSPHATE ALDOLASE"/>
    <property type="match status" value="1"/>
</dbReference>
<dbReference type="Gene3D" id="3.20.20.70">
    <property type="entry name" value="Aldolase class I"/>
    <property type="match status" value="1"/>
</dbReference>
<evidence type="ECO:0000313" key="1">
    <source>
        <dbReference type="EMBL" id="GGC32002.1"/>
    </source>
</evidence>
<dbReference type="EMBL" id="BMFD01000002">
    <property type="protein sequence ID" value="GGC32002.1"/>
    <property type="molecule type" value="Genomic_DNA"/>
</dbReference>
<dbReference type="SUPFAM" id="SSF51569">
    <property type="entry name" value="Aldolase"/>
    <property type="match status" value="1"/>
</dbReference>
<evidence type="ECO:0000313" key="2">
    <source>
        <dbReference type="Proteomes" id="UP000635885"/>
    </source>
</evidence>
<organism evidence="1 2">
    <name type="scientific">Belliella aquatica</name>
    <dbReference type="NCBI Taxonomy" id="1323734"/>
    <lineage>
        <taxon>Bacteria</taxon>
        <taxon>Pseudomonadati</taxon>
        <taxon>Bacteroidota</taxon>
        <taxon>Cytophagia</taxon>
        <taxon>Cytophagales</taxon>
        <taxon>Cyclobacteriaceae</taxon>
        <taxon>Belliella</taxon>
    </lineage>
</organism>
<gene>
    <name evidence="1" type="primary">fba</name>
    <name evidence="1" type="ORF">GCM10010993_08720</name>
</gene>
<dbReference type="PANTHER" id="PTHR30304:SF0">
    <property type="entry name" value="D-TAGATOSE-1,6-BISPHOSPHATE ALDOLASE SUBUNIT GATY-RELATED"/>
    <property type="match status" value="1"/>
</dbReference>
<sequence>MKVKTQTLLNDCYGKYALAAINVFTMEQVLAVFEAAEKAESPVIIQTTPVAREYAGAEMILSMIATASRMFPKVVYSLHLDHGNEPHIEAALDSGQYSSVMIDASHDIFSTDVKRTSEVVRKAHALGIPVEAELGVLSGIEDDMEIEDSLAKYTKPEEVLDFVTKTKCDSLAIAVGTSHGAYKFSGNQGIRFDILEKIQSLLPRFPLVLHGGSSVNQNEVQRINKFGGNIKTGSRGVSDEEIKQAIQLGVCKVNIATDLRVLWTGVHREFFHQKPDLFDPIIPGKIYRNELIETILRKFDLLGSTGKAKNFN</sequence>
<dbReference type="InterPro" id="IPR000771">
    <property type="entry name" value="FBA_II"/>
</dbReference>
<protein>
    <submittedName>
        <fullName evidence="1">Fructose-1,6-bisphosphate aldolase, class II</fullName>
    </submittedName>
</protein>
<dbReference type="RefSeq" id="WP_188440085.1">
    <property type="nucleotide sequence ID" value="NZ_BMFD01000002.1"/>
</dbReference>
<dbReference type="InterPro" id="IPR013785">
    <property type="entry name" value="Aldolase_TIM"/>
</dbReference>
<dbReference type="Pfam" id="PF01116">
    <property type="entry name" value="F_bP_aldolase"/>
    <property type="match status" value="1"/>
</dbReference>
<proteinExistence type="predicted"/>
<dbReference type="NCBIfam" id="TIGR00167">
    <property type="entry name" value="cbbA"/>
    <property type="match status" value="1"/>
</dbReference>
<dbReference type="InterPro" id="IPR050246">
    <property type="entry name" value="Class_II_FBP_aldolase"/>
</dbReference>
<dbReference type="PIRSF" id="PIRSF001359">
    <property type="entry name" value="F_bP_aldolase_II"/>
    <property type="match status" value="1"/>
</dbReference>
<reference evidence="2" key="1">
    <citation type="journal article" date="2019" name="Int. J. Syst. Evol. Microbiol.">
        <title>The Global Catalogue of Microorganisms (GCM) 10K type strain sequencing project: providing services to taxonomists for standard genome sequencing and annotation.</title>
        <authorList>
            <consortium name="The Broad Institute Genomics Platform"/>
            <consortium name="The Broad Institute Genome Sequencing Center for Infectious Disease"/>
            <person name="Wu L."/>
            <person name="Ma J."/>
        </authorList>
    </citation>
    <scope>NUCLEOTIDE SEQUENCE [LARGE SCALE GENOMIC DNA]</scope>
    <source>
        <strain evidence="2">CGMCC 1.12479</strain>
    </source>
</reference>
<accession>A0ABQ1LZ26</accession>
<comment type="caution">
    <text evidence="1">The sequence shown here is derived from an EMBL/GenBank/DDBJ whole genome shotgun (WGS) entry which is preliminary data.</text>
</comment>
<keyword evidence="2" id="KW-1185">Reference proteome</keyword>
<name>A0ABQ1LZ26_9BACT</name>
<dbReference type="CDD" id="cd00947">
    <property type="entry name" value="TBP_aldolase_IIB"/>
    <property type="match status" value="1"/>
</dbReference>